<keyword evidence="2" id="KW-1185">Reference proteome</keyword>
<reference evidence="2" key="2">
    <citation type="submission" date="2016-03" db="EMBL/GenBank/DDBJ databases">
        <title>Streptococcus antelopensis sp. nov., isolated from the feces of the Tibetan antelope (Pantholops hodgsonii) in Hoh Xil National Nature Reserve, Qinghai, China.</title>
        <authorList>
            <person name="Bai X."/>
        </authorList>
    </citation>
    <scope>NUCLEOTIDE SEQUENCE [LARGE SCALE GENOMIC DNA]</scope>
    <source>
        <strain evidence="2">TA 26</strain>
    </source>
</reference>
<evidence type="ECO:0000313" key="2">
    <source>
        <dbReference type="Proteomes" id="UP000077317"/>
    </source>
</evidence>
<dbReference type="KEGG" id="spat:A0O21_06980"/>
<proteinExistence type="predicted"/>
<reference evidence="1 2" key="1">
    <citation type="journal article" date="2016" name="Int. J. Syst. Evol. Microbiol.">
        <title>Streptococcuspantholopis sp. nov., isolated from faeces of the Tibetan antelope (Pantholops hodgsonii).</title>
        <authorList>
            <person name="Bai X."/>
            <person name="Xiong Y."/>
            <person name="Lu S."/>
            <person name="Jin D."/>
            <person name="Lai X."/>
            <person name="Yang J."/>
            <person name="Niu L."/>
            <person name="Hu S."/>
            <person name="Meng X."/>
            <person name="Pu J."/>
            <person name="Ye C."/>
            <person name="Xu J."/>
        </authorList>
    </citation>
    <scope>NUCLEOTIDE SEQUENCE [LARGE SCALE GENOMIC DNA]</scope>
    <source>
        <strain evidence="1 2">TA 26</strain>
    </source>
</reference>
<dbReference type="EMBL" id="CP014699">
    <property type="protein sequence ID" value="AND79786.1"/>
    <property type="molecule type" value="Genomic_DNA"/>
</dbReference>
<dbReference type="RefSeq" id="WP_082854430.1">
    <property type="nucleotide sequence ID" value="NZ_CP014699.1"/>
</dbReference>
<gene>
    <name evidence="1" type="ORF">A0O21_06980</name>
</gene>
<protein>
    <submittedName>
        <fullName evidence="1">Uncharacterized protein</fullName>
    </submittedName>
</protein>
<sequence>MSAYNAVTLYAYTKEDLGAETIKGDVLERTAAACFANLKEAGLFDGLTGSRAAISGNDAYQIYGTAKNKGKLFCVWFFTTEKNDKVYDVSLEEDQDTFAEELAYVEETWTGPS</sequence>
<dbReference type="OrthoDB" id="2889473at2"/>
<dbReference type="Proteomes" id="UP000077317">
    <property type="component" value="Chromosome"/>
</dbReference>
<name>A0A172Q8J6_9STRE</name>
<organism evidence="1 2">
    <name type="scientific">Streptococcus pantholopis</name>
    <dbReference type="NCBI Taxonomy" id="1811193"/>
    <lineage>
        <taxon>Bacteria</taxon>
        <taxon>Bacillati</taxon>
        <taxon>Bacillota</taxon>
        <taxon>Bacilli</taxon>
        <taxon>Lactobacillales</taxon>
        <taxon>Streptococcaceae</taxon>
        <taxon>Streptococcus</taxon>
    </lineage>
</organism>
<accession>A0A172Q8J6</accession>
<evidence type="ECO:0000313" key="1">
    <source>
        <dbReference type="EMBL" id="AND79786.1"/>
    </source>
</evidence>
<dbReference type="AlphaFoldDB" id="A0A172Q8J6"/>